<dbReference type="InterPro" id="IPR025061">
    <property type="entry name" value="Diedel"/>
</dbReference>
<reference evidence="1 2" key="1">
    <citation type="journal article" date="2013" name="J. Virol.">
        <title>New Insights into the Evolution of Entomopoxvirinae from the Complete Genome Sequences of Four Entomopoxviruses Infecting Adoxophyes honmai, Choristoneura biennis, Choristoneura rosaceana, and Mythimna separata.</title>
        <authorList>
            <person name="Theze J."/>
            <person name="Takatsuka J."/>
            <person name="Li Z."/>
            <person name="Gallais J."/>
            <person name="Doucet D."/>
            <person name="Arif B."/>
            <person name="Nakai M."/>
            <person name="Herniou E.A."/>
        </authorList>
    </citation>
    <scope>NUCLEOTIDE SEQUENCE [LARGE SCALE GENOMIC DNA]</scope>
</reference>
<proteinExistence type="predicted"/>
<organism evidence="1 2">
    <name type="scientific">Mythimna separata entomopoxvirus 'L'</name>
    <dbReference type="NCBI Taxonomy" id="1293572"/>
    <lineage>
        <taxon>Viruses</taxon>
        <taxon>Varidnaviria</taxon>
        <taxon>Bamfordvirae</taxon>
        <taxon>Nucleocytoviricota</taxon>
        <taxon>Pokkesviricetes</taxon>
        <taxon>Chitovirales</taxon>
        <taxon>Poxviridae</taxon>
        <taxon>Entomopoxvirinae</taxon>
        <taxon>Betaentomopoxvirus</taxon>
        <taxon>Betaentomopoxvirus mseparata</taxon>
        <taxon>Mythimna separata entomopoxvirus</taxon>
    </lineage>
</organism>
<dbReference type="GeneID" id="15613787"/>
<dbReference type="Pfam" id="PF13164">
    <property type="entry name" value="Diedel"/>
    <property type="match status" value="1"/>
</dbReference>
<dbReference type="EMBL" id="HF679134">
    <property type="protein sequence ID" value="CCU56363.1"/>
    <property type="molecule type" value="Genomic_DNA"/>
</dbReference>
<evidence type="ECO:0000313" key="2">
    <source>
        <dbReference type="Proteomes" id="UP000792671"/>
    </source>
</evidence>
<accession>A0A916NYG7</accession>
<keyword evidence="2" id="KW-1185">Reference proteome</keyword>
<evidence type="ECO:0000313" key="1">
    <source>
        <dbReference type="EMBL" id="CCU56363.1"/>
    </source>
</evidence>
<gene>
    <name evidence="1" type="ORF">MYSEV_165</name>
</gene>
<dbReference type="KEGG" id="vg:15613787"/>
<dbReference type="OrthoDB" id="22953at10239"/>
<dbReference type="Proteomes" id="UP000792671">
    <property type="component" value="Genome"/>
</dbReference>
<protein>
    <submittedName>
        <fullName evidence="1">Uncharacterized protein</fullName>
    </submittedName>
</protein>
<sequence>MRIKILFILSIISLLSYEFMCERCGYTKIGFRTGYTYAIVNKEHERLSNAGKHCIDFGGDYNTVDTSYGRFDYENDCKIEVCGDGRVHEGHYCGVGPCNVFGYNCDGGCISGNPVEEFKILHAGKVFDVRVL</sequence>
<dbReference type="Gene3D" id="3.30.70.2800">
    <property type="match status" value="1"/>
</dbReference>
<dbReference type="RefSeq" id="YP_008003682.1">
    <property type="nucleotide sequence ID" value="NC_021246.1"/>
</dbReference>
<name>A0A916NYG7_9POXV</name>